<name>A0A3Q0H8Z7_ALLSI</name>
<evidence type="ECO:0000256" key="1">
    <source>
        <dbReference type="SAM" id="MobiDB-lite"/>
    </source>
</evidence>
<dbReference type="KEGG" id="asn:112551239"/>
<proteinExistence type="predicted"/>
<feature type="compositionally biased region" description="Polar residues" evidence="1">
    <location>
        <begin position="136"/>
        <end position="150"/>
    </location>
</feature>
<dbReference type="Proteomes" id="UP000189705">
    <property type="component" value="Unplaced"/>
</dbReference>
<organism evidence="2 3">
    <name type="scientific">Alligator sinensis</name>
    <name type="common">Chinese alligator</name>
    <dbReference type="NCBI Taxonomy" id="38654"/>
    <lineage>
        <taxon>Eukaryota</taxon>
        <taxon>Metazoa</taxon>
        <taxon>Chordata</taxon>
        <taxon>Craniata</taxon>
        <taxon>Vertebrata</taxon>
        <taxon>Euteleostomi</taxon>
        <taxon>Archelosauria</taxon>
        <taxon>Archosauria</taxon>
        <taxon>Crocodylia</taxon>
        <taxon>Alligatoridae</taxon>
        <taxon>Alligatorinae</taxon>
        <taxon>Alligator</taxon>
    </lineage>
</organism>
<feature type="compositionally biased region" description="Low complexity" evidence="1">
    <location>
        <begin position="110"/>
        <end position="120"/>
    </location>
</feature>
<accession>A0A3Q0H8Z7</accession>
<dbReference type="InParanoid" id="A0A3Q0H8Z7"/>
<dbReference type="RefSeq" id="XP_025066900.1">
    <property type="nucleotide sequence ID" value="XM_025211115.1"/>
</dbReference>
<keyword evidence="2" id="KW-1185">Reference proteome</keyword>
<evidence type="ECO:0000313" key="2">
    <source>
        <dbReference type="Proteomes" id="UP000189705"/>
    </source>
</evidence>
<evidence type="ECO:0000313" key="3">
    <source>
        <dbReference type="RefSeq" id="XP_025066900.1"/>
    </source>
</evidence>
<dbReference type="AlphaFoldDB" id="A0A3Q0H8Z7"/>
<protein>
    <submittedName>
        <fullName evidence="3">Uncharacterized protein LOC112551239 isoform X1</fullName>
    </submittedName>
</protein>
<reference evidence="3" key="1">
    <citation type="submission" date="2025-08" db="UniProtKB">
        <authorList>
            <consortium name="RefSeq"/>
        </authorList>
    </citation>
    <scope>IDENTIFICATION</scope>
</reference>
<dbReference type="GeneID" id="112551239"/>
<gene>
    <name evidence="3" type="primary">LOC112551239</name>
</gene>
<sequence>MAAPTSGERGGGSRSAWLLSQQCLPLQYQKTSQNNTICQQKVTHAEWLRRIGLETTIPAGLAFVGGTGEVATNLEELEAAGDRGTFRQTWTTHPHPYQTACGAKPLPAESLSSSSGDSGLWHPGPSCQHGGDQGCCSPTPTPQNRQNTGIQAPRAGEGHQAPKHPEKGNRNQVPGLLPSGAVKVIWGEGGKLDPDKPPICCPPQH</sequence>
<feature type="region of interest" description="Disordered" evidence="1">
    <location>
        <begin position="93"/>
        <end position="180"/>
    </location>
</feature>